<protein>
    <submittedName>
        <fullName evidence="2">Uncharacterized protein</fullName>
    </submittedName>
</protein>
<dbReference type="PANTHER" id="PTHR33198">
    <property type="entry name" value="ANK_REP_REGION DOMAIN-CONTAINING PROTEIN-RELATED"/>
    <property type="match status" value="1"/>
</dbReference>
<accession>A0A085MWG0</accession>
<dbReference type="AlphaFoldDB" id="A0A085MWG0"/>
<gene>
    <name evidence="2" type="ORF">M514_26244</name>
</gene>
<reference evidence="2" key="1">
    <citation type="journal article" date="2014" name="Nat. Genet.">
        <title>Genome and transcriptome of the porcine whipworm Trichuris suis.</title>
        <authorList>
            <person name="Jex A.R."/>
            <person name="Nejsum P."/>
            <person name="Schwarz E.M."/>
            <person name="Hu L."/>
            <person name="Young N.D."/>
            <person name="Hall R.S."/>
            <person name="Korhonen P.K."/>
            <person name="Liao S."/>
            <person name="Thamsborg S."/>
            <person name="Xia J."/>
            <person name="Xu P."/>
            <person name="Wang S."/>
            <person name="Scheerlinck J.P."/>
            <person name="Hofmann A."/>
            <person name="Sternberg P.W."/>
            <person name="Wang J."/>
            <person name="Gasser R.B."/>
        </authorList>
    </citation>
    <scope>NUCLEOTIDE SEQUENCE [LARGE SCALE GENOMIC DNA]</scope>
    <source>
        <strain evidence="2">DCEP-RM93F</strain>
    </source>
</reference>
<feature type="region of interest" description="Disordered" evidence="1">
    <location>
        <begin position="1"/>
        <end position="20"/>
    </location>
</feature>
<dbReference type="EMBL" id="KL367619">
    <property type="protein sequence ID" value="KFD61556.1"/>
    <property type="molecule type" value="Genomic_DNA"/>
</dbReference>
<feature type="compositionally biased region" description="Basic and acidic residues" evidence="1">
    <location>
        <begin position="1"/>
        <end position="12"/>
    </location>
</feature>
<proteinExistence type="predicted"/>
<evidence type="ECO:0000313" key="2">
    <source>
        <dbReference type="EMBL" id="KFD61556.1"/>
    </source>
</evidence>
<evidence type="ECO:0000256" key="1">
    <source>
        <dbReference type="SAM" id="MobiDB-lite"/>
    </source>
</evidence>
<organism evidence="2">
    <name type="scientific">Trichuris suis</name>
    <name type="common">pig whipworm</name>
    <dbReference type="NCBI Taxonomy" id="68888"/>
    <lineage>
        <taxon>Eukaryota</taxon>
        <taxon>Metazoa</taxon>
        <taxon>Ecdysozoa</taxon>
        <taxon>Nematoda</taxon>
        <taxon>Enoplea</taxon>
        <taxon>Dorylaimia</taxon>
        <taxon>Trichinellida</taxon>
        <taxon>Trichuridae</taxon>
        <taxon>Trichuris</taxon>
    </lineage>
</organism>
<dbReference type="Proteomes" id="UP000030758">
    <property type="component" value="Unassembled WGS sequence"/>
</dbReference>
<name>A0A085MWG0_9BILA</name>
<sequence>MERLLKPERLDVDPSSPTAPEEWKHWRATFEHFLAALRPGSVNPKALRVNHVSPRIFSSIAEAKSYEDAMKTLRDLFERPVNEVYARHRLATRRQHPGESIDEFLRALRILSMDCNFKAVSAATYQEEQVRDAFVCGLQSQTIRQRRSKTCDLASLLDLARILVSTKELRSLRYLFATPGDSCYYASG</sequence>
<dbReference type="OrthoDB" id="5920561at2759"/>